<accession>A0A7Z7N086</accession>
<feature type="region of interest" description="Disordered" evidence="1">
    <location>
        <begin position="91"/>
        <end position="118"/>
    </location>
</feature>
<protein>
    <submittedName>
        <fullName evidence="2">Uncharacterized protein</fullName>
    </submittedName>
</protein>
<keyword evidence="3" id="KW-1185">Reference proteome</keyword>
<evidence type="ECO:0000256" key="1">
    <source>
        <dbReference type="SAM" id="MobiDB-lite"/>
    </source>
</evidence>
<dbReference type="OrthoDB" id="9093414at2"/>
<name>A0A7Z7N086_9BURK</name>
<dbReference type="AlphaFoldDB" id="A0A7Z7N086"/>
<proteinExistence type="predicted"/>
<dbReference type="EMBL" id="OCSU01000001">
    <property type="protein sequence ID" value="SOE50732.1"/>
    <property type="molecule type" value="Genomic_DNA"/>
</dbReference>
<sequence length="118" mass="13354">MNNISLDTRVLPYRDNLCLLVIHVHSTNPRASKFEFDEKNATFRLDIRLIPDGRDVRTLFEEEEGEHVESVDLIKGSGGYEMLPSASMDDMRSRSVVPIDTSPSGSARAWNDETAMIR</sequence>
<dbReference type="RefSeq" id="WP_062644112.1">
    <property type="nucleotide sequence ID" value="NZ_FCOG02000277.1"/>
</dbReference>
<comment type="caution">
    <text evidence="2">The sequence shown here is derived from an EMBL/GenBank/DDBJ whole genome shotgun (WGS) entry which is preliminary data.</text>
</comment>
<dbReference type="Proteomes" id="UP000219522">
    <property type="component" value="Unassembled WGS sequence"/>
</dbReference>
<organism evidence="2 3">
    <name type="scientific">Caballeronia arationis</name>
    <dbReference type="NCBI Taxonomy" id="1777142"/>
    <lineage>
        <taxon>Bacteria</taxon>
        <taxon>Pseudomonadati</taxon>
        <taxon>Pseudomonadota</taxon>
        <taxon>Betaproteobacteria</taxon>
        <taxon>Burkholderiales</taxon>
        <taxon>Burkholderiaceae</taxon>
        <taxon>Caballeronia</taxon>
    </lineage>
</organism>
<evidence type="ECO:0000313" key="3">
    <source>
        <dbReference type="Proteomes" id="UP000219522"/>
    </source>
</evidence>
<reference evidence="2 3" key="1">
    <citation type="submission" date="2017-09" db="EMBL/GenBank/DDBJ databases">
        <authorList>
            <person name="Varghese N."/>
            <person name="Submissions S."/>
        </authorList>
    </citation>
    <scope>NUCLEOTIDE SEQUENCE [LARGE SCALE GENOMIC DNA]</scope>
    <source>
        <strain evidence="2 3">OK806</strain>
    </source>
</reference>
<gene>
    <name evidence="2" type="ORF">SAMN05446927_0439</name>
</gene>
<evidence type="ECO:0000313" key="2">
    <source>
        <dbReference type="EMBL" id="SOE50732.1"/>
    </source>
</evidence>